<evidence type="ECO:0000313" key="8">
    <source>
        <dbReference type="EMBL" id="BAI81269.1"/>
    </source>
</evidence>
<dbReference type="OrthoDB" id="1894884at2"/>
<protein>
    <submittedName>
        <fullName evidence="8">Drug/metabolite transporter</fullName>
    </submittedName>
</protein>
<feature type="domain" description="EamA" evidence="7">
    <location>
        <begin position="7"/>
        <end position="142"/>
    </location>
</feature>
<evidence type="ECO:0000256" key="5">
    <source>
        <dbReference type="ARBA" id="ARBA00023136"/>
    </source>
</evidence>
<evidence type="ECO:0000259" key="7">
    <source>
        <dbReference type="Pfam" id="PF00892"/>
    </source>
</evidence>
<dbReference type="KEGG" id="ddf:DEFDS_1814"/>
<keyword evidence="2" id="KW-1003">Cell membrane</keyword>
<keyword evidence="5 6" id="KW-0472">Membrane</keyword>
<keyword evidence="4 6" id="KW-1133">Transmembrane helix</keyword>
<dbReference type="PANTHER" id="PTHR32322">
    <property type="entry name" value="INNER MEMBRANE TRANSPORTER"/>
    <property type="match status" value="1"/>
</dbReference>
<dbReference type="InterPro" id="IPR050638">
    <property type="entry name" value="AA-Vitamin_Transporters"/>
</dbReference>
<dbReference type="PANTHER" id="PTHR32322:SF18">
    <property type="entry name" value="S-ADENOSYLMETHIONINE_S-ADENOSYLHOMOCYSTEINE TRANSPORTER"/>
    <property type="match status" value="1"/>
</dbReference>
<feature type="transmembrane region" description="Helical" evidence="6">
    <location>
        <begin position="39"/>
        <end position="57"/>
    </location>
</feature>
<feature type="transmembrane region" description="Helical" evidence="6">
    <location>
        <begin position="213"/>
        <end position="234"/>
    </location>
</feature>
<name>D3P979_DEFDS</name>
<dbReference type="InterPro" id="IPR037185">
    <property type="entry name" value="EmrE-like"/>
</dbReference>
<dbReference type="eggNOG" id="COG0697">
    <property type="taxonomic scope" value="Bacteria"/>
</dbReference>
<feature type="transmembrane region" description="Helical" evidence="6">
    <location>
        <begin position="241"/>
        <end position="261"/>
    </location>
</feature>
<keyword evidence="9" id="KW-1185">Reference proteome</keyword>
<dbReference type="Gene3D" id="1.10.3730.20">
    <property type="match status" value="1"/>
</dbReference>
<dbReference type="Pfam" id="PF00892">
    <property type="entry name" value="EamA"/>
    <property type="match status" value="2"/>
</dbReference>
<feature type="domain" description="EamA" evidence="7">
    <location>
        <begin position="155"/>
        <end position="282"/>
    </location>
</feature>
<accession>D3P979</accession>
<dbReference type="AlphaFoldDB" id="D3P979"/>
<organism evidence="8 9">
    <name type="scientific">Deferribacter desulfuricans (strain DSM 14783 / JCM 11476 / NBRC 101012 / SSM1)</name>
    <dbReference type="NCBI Taxonomy" id="639282"/>
    <lineage>
        <taxon>Bacteria</taxon>
        <taxon>Pseudomonadati</taxon>
        <taxon>Deferribacterota</taxon>
        <taxon>Deferribacteres</taxon>
        <taxon>Deferribacterales</taxon>
        <taxon>Deferribacteraceae</taxon>
        <taxon>Deferribacter</taxon>
    </lineage>
</organism>
<dbReference type="STRING" id="639282.DEFDS_1814"/>
<evidence type="ECO:0000256" key="4">
    <source>
        <dbReference type="ARBA" id="ARBA00022989"/>
    </source>
</evidence>
<evidence type="ECO:0000313" key="9">
    <source>
        <dbReference type="Proteomes" id="UP000001520"/>
    </source>
</evidence>
<dbReference type="Proteomes" id="UP000001520">
    <property type="component" value="Chromosome"/>
</dbReference>
<evidence type="ECO:0000256" key="3">
    <source>
        <dbReference type="ARBA" id="ARBA00022692"/>
    </source>
</evidence>
<feature type="transmembrane region" description="Helical" evidence="6">
    <location>
        <begin position="267"/>
        <end position="286"/>
    </location>
</feature>
<gene>
    <name evidence="8" type="ordered locus">DEFDS_1814</name>
</gene>
<reference evidence="8 9" key="1">
    <citation type="journal article" date="2010" name="DNA Res.">
        <title>Bacterial lifestyle in a deep-sea hydrothermal vent chimney revealed by the genome sequence of the thermophilic bacterium Deferribacter desulfuricans SSM1.</title>
        <authorList>
            <person name="Takaki Y."/>
            <person name="Shimamura S."/>
            <person name="Nakagawa S."/>
            <person name="Fukuhara Y."/>
            <person name="Horikawa H."/>
            <person name="Ankai A."/>
            <person name="Harada T."/>
            <person name="Hosoyama A."/>
            <person name="Oguchi A."/>
            <person name="Fukui S."/>
            <person name="Fujita N."/>
            <person name="Takami H."/>
            <person name="Takai K."/>
        </authorList>
    </citation>
    <scope>NUCLEOTIDE SEQUENCE [LARGE SCALE GENOMIC DNA]</scope>
    <source>
        <strain evidence="9">DSM 14783 / JCM 11476 / NBRC 101012 / SSM1</strain>
    </source>
</reference>
<keyword evidence="3 6" id="KW-0812">Transmembrane</keyword>
<dbReference type="RefSeq" id="WP_013008514.1">
    <property type="nucleotide sequence ID" value="NC_013939.1"/>
</dbReference>
<feature type="transmembrane region" description="Helical" evidence="6">
    <location>
        <begin position="152"/>
        <end position="172"/>
    </location>
</feature>
<dbReference type="GO" id="GO:0005886">
    <property type="term" value="C:plasma membrane"/>
    <property type="evidence" value="ECO:0007669"/>
    <property type="project" value="UniProtKB-SubCell"/>
</dbReference>
<dbReference type="SUPFAM" id="SSF103481">
    <property type="entry name" value="Multidrug resistance efflux transporter EmrE"/>
    <property type="match status" value="2"/>
</dbReference>
<comment type="subcellular location">
    <subcellularLocation>
        <location evidence="1">Cell membrane</location>
        <topology evidence="1">Multi-pass membrane protein</topology>
    </subcellularLocation>
</comment>
<evidence type="ECO:0000256" key="1">
    <source>
        <dbReference type="ARBA" id="ARBA00004651"/>
    </source>
</evidence>
<feature type="transmembrane region" description="Helical" evidence="6">
    <location>
        <begin position="69"/>
        <end position="90"/>
    </location>
</feature>
<proteinExistence type="predicted"/>
<evidence type="ECO:0000256" key="2">
    <source>
        <dbReference type="ARBA" id="ARBA00022475"/>
    </source>
</evidence>
<evidence type="ECO:0000256" key="6">
    <source>
        <dbReference type="SAM" id="Phobius"/>
    </source>
</evidence>
<sequence length="299" mass="34164">MHSVFFKGSLLAIISSFCFATLAIFAKIGYLKGYNTNTLLFYRFLFGTIIFLLYILIKDRNILKISKQNLLLCFIVGFVLYGLQATFFFLSVKLIGASMTSFILYMYPFTVTILAAIVYKNRIDKISVFALIIIGLGILFIFYDVINFNIPLINVSMGILAMLTFTCYLLTVQKVLTKLNYYTFTFYVLLFALFFYMVFGFNDIGTIAIKDLPFLFLLGLIPTSLGIILLYKAIQLIGSSYVSIFSSIEPFATLLISFMLFKEKIGLFQFIGGILLVFGIILPNSYRIIYERKVKRVYC</sequence>
<dbReference type="EMBL" id="AP011529">
    <property type="protein sequence ID" value="BAI81269.1"/>
    <property type="molecule type" value="Genomic_DNA"/>
</dbReference>
<feature type="transmembrane region" description="Helical" evidence="6">
    <location>
        <begin position="102"/>
        <end position="119"/>
    </location>
</feature>
<dbReference type="InterPro" id="IPR000620">
    <property type="entry name" value="EamA_dom"/>
</dbReference>
<dbReference type="HOGENOM" id="CLU_033863_9_3_0"/>
<feature type="transmembrane region" description="Helical" evidence="6">
    <location>
        <begin position="179"/>
        <end position="201"/>
    </location>
</feature>
<feature type="transmembrane region" description="Helical" evidence="6">
    <location>
        <begin position="126"/>
        <end position="146"/>
    </location>
</feature>